<reference evidence="1" key="1">
    <citation type="submission" date="2014-11" db="EMBL/GenBank/DDBJ databases">
        <authorList>
            <person name="Amaro Gonzalez C."/>
        </authorList>
    </citation>
    <scope>NUCLEOTIDE SEQUENCE</scope>
</reference>
<sequence length="38" mass="4378">MPVFGPSLVRHKKCNLLKIGYVKRCTQTIFNTDVFPLL</sequence>
<name>A0A0E9UIF9_ANGAN</name>
<protein>
    <submittedName>
        <fullName evidence="1">Uncharacterized protein</fullName>
    </submittedName>
</protein>
<organism evidence="1">
    <name type="scientific">Anguilla anguilla</name>
    <name type="common">European freshwater eel</name>
    <name type="synonym">Muraena anguilla</name>
    <dbReference type="NCBI Taxonomy" id="7936"/>
    <lineage>
        <taxon>Eukaryota</taxon>
        <taxon>Metazoa</taxon>
        <taxon>Chordata</taxon>
        <taxon>Craniata</taxon>
        <taxon>Vertebrata</taxon>
        <taxon>Euteleostomi</taxon>
        <taxon>Actinopterygii</taxon>
        <taxon>Neopterygii</taxon>
        <taxon>Teleostei</taxon>
        <taxon>Anguilliformes</taxon>
        <taxon>Anguillidae</taxon>
        <taxon>Anguilla</taxon>
    </lineage>
</organism>
<evidence type="ECO:0000313" key="1">
    <source>
        <dbReference type="EMBL" id="JAH65654.1"/>
    </source>
</evidence>
<dbReference type="EMBL" id="GBXM01042923">
    <property type="protein sequence ID" value="JAH65654.1"/>
    <property type="molecule type" value="Transcribed_RNA"/>
</dbReference>
<accession>A0A0E9UIF9</accession>
<proteinExistence type="predicted"/>
<reference evidence="1" key="2">
    <citation type="journal article" date="2015" name="Fish Shellfish Immunol.">
        <title>Early steps in the European eel (Anguilla anguilla)-Vibrio vulnificus interaction in the gills: Role of the RtxA13 toxin.</title>
        <authorList>
            <person name="Callol A."/>
            <person name="Pajuelo D."/>
            <person name="Ebbesson L."/>
            <person name="Teles M."/>
            <person name="MacKenzie S."/>
            <person name="Amaro C."/>
        </authorList>
    </citation>
    <scope>NUCLEOTIDE SEQUENCE</scope>
</reference>
<dbReference type="AlphaFoldDB" id="A0A0E9UIF9"/>